<comment type="caution">
    <text evidence="4">The sequence shown here is derived from an EMBL/GenBank/DDBJ whole genome shotgun (WGS) entry which is preliminary data.</text>
</comment>
<keyword evidence="1 2" id="KW-0833">Ubl conjugation pathway</keyword>
<evidence type="ECO:0000256" key="2">
    <source>
        <dbReference type="PROSITE-ProRule" id="PRU00104"/>
    </source>
</evidence>
<dbReference type="SUPFAM" id="SSF56204">
    <property type="entry name" value="Hect, E3 ligase catalytic domain"/>
    <property type="match status" value="1"/>
</dbReference>
<keyword evidence="5" id="KW-1185">Reference proteome</keyword>
<dbReference type="InterPro" id="IPR035983">
    <property type="entry name" value="Hect_E3_ubiquitin_ligase"/>
</dbReference>
<evidence type="ECO:0000259" key="3">
    <source>
        <dbReference type="PROSITE" id="PS50237"/>
    </source>
</evidence>
<sequence>MIIYRPPRPRPNASNVNAFVNIVFRSASSMINASSSNAVFRRLNSSERLRSLPTAKYKHEPGPHPGNISKPRAQEQSTVLQLFKKMAGQGVLYIRIKPGFEFLYEEDDDSSLEVSYLEKAEENRNHTVSDSPVLSVVNTFRSGEGDDKQPSQERSGELNTLALSDPRYAGDLPDKDPDELLGEIEKHSLSDPVEILKCLQQQVIKGRPLDIVDSGNLPEGETNYITVDRSNILTTTFAEFESINDFCKRFEADFMGEEARDLGGPRKEWIRLLNHAMKEKNFANGLREFLSDEYFFVGVMMGVALL</sequence>
<accession>A0A2B4RM15</accession>
<evidence type="ECO:0000313" key="4">
    <source>
        <dbReference type="EMBL" id="PFX17859.1"/>
    </source>
</evidence>
<gene>
    <name evidence="4" type="ORF">AWC38_SpisGene17805</name>
</gene>
<dbReference type="Proteomes" id="UP000225706">
    <property type="component" value="Unassembled WGS sequence"/>
</dbReference>
<comment type="caution">
    <text evidence="2">Lacks conserved residue(s) required for the propagation of feature annotation.</text>
</comment>
<organism evidence="4 5">
    <name type="scientific">Stylophora pistillata</name>
    <name type="common">Smooth cauliflower coral</name>
    <dbReference type="NCBI Taxonomy" id="50429"/>
    <lineage>
        <taxon>Eukaryota</taxon>
        <taxon>Metazoa</taxon>
        <taxon>Cnidaria</taxon>
        <taxon>Anthozoa</taxon>
        <taxon>Hexacorallia</taxon>
        <taxon>Scleractinia</taxon>
        <taxon>Astrocoeniina</taxon>
        <taxon>Pocilloporidae</taxon>
        <taxon>Stylophora</taxon>
    </lineage>
</organism>
<dbReference type="InterPro" id="IPR000569">
    <property type="entry name" value="HECT_dom"/>
</dbReference>
<protein>
    <recommendedName>
        <fullName evidence="3">HECT domain-containing protein</fullName>
    </recommendedName>
</protein>
<dbReference type="OrthoDB" id="5988852at2759"/>
<proteinExistence type="predicted"/>
<evidence type="ECO:0000313" key="5">
    <source>
        <dbReference type="Proteomes" id="UP000225706"/>
    </source>
</evidence>
<dbReference type="EMBL" id="LSMT01000445">
    <property type="protein sequence ID" value="PFX17859.1"/>
    <property type="molecule type" value="Genomic_DNA"/>
</dbReference>
<dbReference type="GO" id="GO:0004842">
    <property type="term" value="F:ubiquitin-protein transferase activity"/>
    <property type="evidence" value="ECO:0007669"/>
    <property type="project" value="InterPro"/>
</dbReference>
<evidence type="ECO:0000256" key="1">
    <source>
        <dbReference type="ARBA" id="ARBA00022786"/>
    </source>
</evidence>
<dbReference type="PROSITE" id="PS50237">
    <property type="entry name" value="HECT"/>
    <property type="match status" value="1"/>
</dbReference>
<dbReference type="AlphaFoldDB" id="A0A2B4RM15"/>
<name>A0A2B4RM15_STYPI</name>
<reference evidence="5" key="1">
    <citation type="journal article" date="2017" name="bioRxiv">
        <title>Comparative analysis of the genomes of Stylophora pistillata and Acropora digitifera provides evidence for extensive differences between species of corals.</title>
        <authorList>
            <person name="Voolstra C.R."/>
            <person name="Li Y."/>
            <person name="Liew Y.J."/>
            <person name="Baumgarten S."/>
            <person name="Zoccola D."/>
            <person name="Flot J.-F."/>
            <person name="Tambutte S."/>
            <person name="Allemand D."/>
            <person name="Aranda M."/>
        </authorList>
    </citation>
    <scope>NUCLEOTIDE SEQUENCE [LARGE SCALE GENOMIC DNA]</scope>
</reference>
<feature type="domain" description="HECT" evidence="3">
    <location>
        <begin position="242"/>
        <end position="277"/>
    </location>
</feature>
<dbReference type="Gene3D" id="3.90.1750.10">
    <property type="entry name" value="Hect, E3 ligase catalytic domains"/>
    <property type="match status" value="1"/>
</dbReference>